<dbReference type="GO" id="GO:0003677">
    <property type="term" value="F:DNA binding"/>
    <property type="evidence" value="ECO:0007669"/>
    <property type="project" value="UniProtKB-KW"/>
</dbReference>
<sequence length="200" mass="22887">MANKPDTTSHVNIALMGSDHYARHGITTLLRSIDSELQIKISVGNYHQLNTELSATPVDILLMSGAEKYHTGYDCLKYIKRIKASYPDVIICMYASPANSLHWVRGDIDAYISLQDSLYRWRATLLKMGKSRYRPQKKPTTLTLTPGEWRVLKELRNGLDIRYIAEREKLSYRRVSALKNSAIRKLGLRNKTDLLVFLTS</sequence>
<dbReference type="SUPFAM" id="SSF46894">
    <property type="entry name" value="C-terminal effector domain of the bipartite response regulators"/>
    <property type="match status" value="1"/>
</dbReference>
<reference evidence="3 4" key="1">
    <citation type="submission" date="2018-12" db="EMBL/GenBank/DDBJ databases">
        <title>The Genome Submission of two Enterobacter spp. strains.</title>
        <authorList>
            <person name="Wu W."/>
            <person name="Wei L."/>
            <person name="Feng Y."/>
            <person name="Zong Z."/>
        </authorList>
    </citation>
    <scope>NUCLEOTIDE SEQUENCE [LARGE SCALE GENOMIC DNA]</scope>
    <source>
        <strain evidence="3 4">WCHEHu045002</strain>
    </source>
</reference>
<keyword evidence="1" id="KW-0238">DNA-binding</keyword>
<accession>A0A3R9QME7</accession>
<evidence type="ECO:0000256" key="1">
    <source>
        <dbReference type="ARBA" id="ARBA00023125"/>
    </source>
</evidence>
<evidence type="ECO:0000313" key="4">
    <source>
        <dbReference type="Proteomes" id="UP000276389"/>
    </source>
</evidence>
<dbReference type="InterPro" id="IPR000792">
    <property type="entry name" value="Tscrpt_reg_LuxR_C"/>
</dbReference>
<feature type="domain" description="HTH luxR-type" evidence="2">
    <location>
        <begin position="137"/>
        <end position="200"/>
    </location>
</feature>
<dbReference type="PROSITE" id="PS50043">
    <property type="entry name" value="HTH_LUXR_2"/>
    <property type="match status" value="1"/>
</dbReference>
<dbReference type="RefSeq" id="WP_119936390.1">
    <property type="nucleotide sequence ID" value="NZ_CAMLPR010000005.1"/>
</dbReference>
<dbReference type="AlphaFoldDB" id="A0A3R9QME7"/>
<protein>
    <submittedName>
        <fullName evidence="3">Response regulator transcription factor</fullName>
    </submittedName>
</protein>
<dbReference type="Proteomes" id="UP000276389">
    <property type="component" value="Unassembled WGS sequence"/>
</dbReference>
<dbReference type="OrthoDB" id="6602176at2"/>
<dbReference type="SMART" id="SM00421">
    <property type="entry name" value="HTH_LUXR"/>
    <property type="match status" value="1"/>
</dbReference>
<dbReference type="GO" id="GO:0006355">
    <property type="term" value="P:regulation of DNA-templated transcription"/>
    <property type="evidence" value="ECO:0007669"/>
    <property type="project" value="InterPro"/>
</dbReference>
<comment type="caution">
    <text evidence="3">The sequence shown here is derived from an EMBL/GenBank/DDBJ whole genome shotgun (WGS) entry which is preliminary data.</text>
</comment>
<name>A0A3R9QME7_9ENTR</name>
<dbReference type="Gene3D" id="3.40.50.2300">
    <property type="match status" value="1"/>
</dbReference>
<dbReference type="InterPro" id="IPR011006">
    <property type="entry name" value="CheY-like_superfamily"/>
</dbReference>
<evidence type="ECO:0000259" key="2">
    <source>
        <dbReference type="PROSITE" id="PS50043"/>
    </source>
</evidence>
<dbReference type="Pfam" id="PF00196">
    <property type="entry name" value="GerE"/>
    <property type="match status" value="1"/>
</dbReference>
<dbReference type="EMBL" id="RWHU01000006">
    <property type="protein sequence ID" value="RSK65739.1"/>
    <property type="molecule type" value="Genomic_DNA"/>
</dbReference>
<proteinExistence type="predicted"/>
<dbReference type="InterPro" id="IPR016032">
    <property type="entry name" value="Sig_transdc_resp-reg_C-effctor"/>
</dbReference>
<evidence type="ECO:0000313" key="3">
    <source>
        <dbReference type="EMBL" id="RSK65739.1"/>
    </source>
</evidence>
<dbReference type="SUPFAM" id="SSF52172">
    <property type="entry name" value="CheY-like"/>
    <property type="match status" value="1"/>
</dbReference>
<gene>
    <name evidence="3" type="ORF">EJE24_16730</name>
</gene>
<organism evidence="3 4">
    <name type="scientific">Enterobacter huaxiensis</name>
    <dbReference type="NCBI Taxonomy" id="2494702"/>
    <lineage>
        <taxon>Bacteria</taxon>
        <taxon>Pseudomonadati</taxon>
        <taxon>Pseudomonadota</taxon>
        <taxon>Gammaproteobacteria</taxon>
        <taxon>Enterobacterales</taxon>
        <taxon>Enterobacteriaceae</taxon>
        <taxon>Enterobacter</taxon>
    </lineage>
</organism>